<sequence>MDWDDPVIDERDLARTYDGGAYADPWSGVLDYRAVMRYASQHPDKGSYVISNAQEIPRGRVRGWVDDSGMPDTARGIETARELGWLDATYRDDAFLALNTLVANVFSGGSIATETSAPSSHCYIATTGPA</sequence>
<evidence type="ECO:0000313" key="2">
    <source>
        <dbReference type="Proteomes" id="UP000011519"/>
    </source>
</evidence>
<organism evidence="1 2">
    <name type="scientific">Natrialba hulunbeirensis JCM 10989</name>
    <dbReference type="NCBI Taxonomy" id="1227493"/>
    <lineage>
        <taxon>Archaea</taxon>
        <taxon>Methanobacteriati</taxon>
        <taxon>Methanobacteriota</taxon>
        <taxon>Stenosarchaea group</taxon>
        <taxon>Halobacteria</taxon>
        <taxon>Halobacteriales</taxon>
        <taxon>Natrialbaceae</taxon>
        <taxon>Natrialba</taxon>
    </lineage>
</organism>
<proteinExistence type="predicted"/>
<reference evidence="1 2" key="1">
    <citation type="journal article" date="2014" name="PLoS Genet.">
        <title>Phylogenetically driven sequencing of extremely halophilic archaea reveals strategies for static and dynamic osmo-response.</title>
        <authorList>
            <person name="Becker E.A."/>
            <person name="Seitzer P.M."/>
            <person name="Tritt A."/>
            <person name="Larsen D."/>
            <person name="Krusor M."/>
            <person name="Yao A.I."/>
            <person name="Wu D."/>
            <person name="Madern D."/>
            <person name="Eisen J.A."/>
            <person name="Darling A.E."/>
            <person name="Facciotti M.T."/>
        </authorList>
    </citation>
    <scope>NUCLEOTIDE SEQUENCE [LARGE SCALE GENOMIC DNA]</scope>
    <source>
        <strain evidence="1 2">JCM 10989</strain>
    </source>
</reference>
<accession>L9ZRH0</accession>
<dbReference type="Proteomes" id="UP000011519">
    <property type="component" value="Unassembled WGS sequence"/>
</dbReference>
<dbReference type="PATRIC" id="fig|1227493.4.peg.2833"/>
<comment type="caution">
    <text evidence="1">The sequence shown here is derived from an EMBL/GenBank/DDBJ whole genome shotgun (WGS) entry which is preliminary data.</text>
</comment>
<dbReference type="AlphaFoldDB" id="L9ZRH0"/>
<keyword evidence="2" id="KW-1185">Reference proteome</keyword>
<protein>
    <submittedName>
        <fullName evidence="1">Uncharacterized protein</fullName>
    </submittedName>
</protein>
<dbReference type="EMBL" id="AOIM01000037">
    <property type="protein sequence ID" value="ELY89090.1"/>
    <property type="molecule type" value="Genomic_DNA"/>
</dbReference>
<evidence type="ECO:0000313" key="1">
    <source>
        <dbReference type="EMBL" id="ELY89090.1"/>
    </source>
</evidence>
<gene>
    <name evidence="1" type="ORF">C483_14105</name>
</gene>
<name>L9ZRH0_9EURY</name>